<dbReference type="InterPro" id="IPR020845">
    <property type="entry name" value="AMP-binding_CS"/>
</dbReference>
<keyword evidence="4" id="KW-0436">Ligase</keyword>
<dbReference type="NCBIfam" id="TIGR01746">
    <property type="entry name" value="Thioester-redct"/>
    <property type="match status" value="1"/>
</dbReference>
<dbReference type="OrthoDB" id="6297021at2"/>
<dbReference type="CDD" id="cd05235">
    <property type="entry name" value="SDR_e1"/>
    <property type="match status" value="1"/>
</dbReference>
<dbReference type="Gene3D" id="3.30.559.30">
    <property type="entry name" value="Nonribosomal peptide synthetase, condensation domain"/>
    <property type="match status" value="2"/>
</dbReference>
<dbReference type="InterPro" id="IPR042099">
    <property type="entry name" value="ANL_N_sf"/>
</dbReference>
<keyword evidence="3" id="KW-0597">Phosphoprotein</keyword>
<dbReference type="EMBL" id="FCOE02000008">
    <property type="protein sequence ID" value="SAK64056.1"/>
    <property type="molecule type" value="Genomic_DNA"/>
</dbReference>
<dbReference type="PROSITE" id="PS00012">
    <property type="entry name" value="PHOSPHOPANTETHEINE"/>
    <property type="match status" value="1"/>
</dbReference>
<dbReference type="Gene3D" id="3.40.50.720">
    <property type="entry name" value="NAD(P)-binding Rossmann-like Domain"/>
    <property type="match status" value="1"/>
</dbReference>
<reference evidence="6" key="1">
    <citation type="submission" date="2016-01" db="EMBL/GenBank/DDBJ databases">
        <authorList>
            <person name="Peeters C."/>
        </authorList>
    </citation>
    <scope>NUCLEOTIDE SEQUENCE [LARGE SCALE GENOMIC DNA]</scope>
    <source>
        <strain evidence="6">LMG 29323</strain>
    </source>
</reference>
<evidence type="ECO:0000256" key="3">
    <source>
        <dbReference type="ARBA" id="ARBA00022553"/>
    </source>
</evidence>
<dbReference type="InterPro" id="IPR009081">
    <property type="entry name" value="PP-bd_ACP"/>
</dbReference>
<dbReference type="RefSeq" id="WP_087131288.1">
    <property type="nucleotide sequence ID" value="NZ_FCOE02000008.1"/>
</dbReference>
<dbReference type="InterPro" id="IPR036291">
    <property type="entry name" value="NAD(P)-bd_dom_sf"/>
</dbReference>
<dbReference type="Pfam" id="PF00550">
    <property type="entry name" value="PP-binding"/>
    <property type="match status" value="2"/>
</dbReference>
<evidence type="ECO:0000256" key="2">
    <source>
        <dbReference type="ARBA" id="ARBA00022450"/>
    </source>
</evidence>
<dbReference type="Pfam" id="PF00668">
    <property type="entry name" value="Condensation"/>
    <property type="match status" value="2"/>
</dbReference>
<dbReference type="Proteomes" id="UP000054911">
    <property type="component" value="Unassembled WGS sequence"/>
</dbReference>
<keyword evidence="2" id="KW-0596">Phosphopantetheine</keyword>
<dbReference type="InterPro" id="IPR020806">
    <property type="entry name" value="PKS_PP-bd"/>
</dbReference>
<dbReference type="GO" id="GO:0044550">
    <property type="term" value="P:secondary metabolite biosynthetic process"/>
    <property type="evidence" value="ECO:0007669"/>
    <property type="project" value="TreeGrafter"/>
</dbReference>
<evidence type="ECO:0000259" key="5">
    <source>
        <dbReference type="PROSITE" id="PS50075"/>
    </source>
</evidence>
<dbReference type="PROSITE" id="PS00455">
    <property type="entry name" value="AMP_BINDING"/>
    <property type="match status" value="2"/>
</dbReference>
<dbReference type="Pfam" id="PF13193">
    <property type="entry name" value="AMP-binding_C"/>
    <property type="match status" value="1"/>
</dbReference>
<organism evidence="6 7">
    <name type="scientific">Caballeronia pedi</name>
    <dbReference type="NCBI Taxonomy" id="1777141"/>
    <lineage>
        <taxon>Bacteria</taxon>
        <taxon>Pseudomonadati</taxon>
        <taxon>Pseudomonadota</taxon>
        <taxon>Betaproteobacteria</taxon>
        <taxon>Burkholderiales</taxon>
        <taxon>Burkholderiaceae</taxon>
        <taxon>Caballeronia</taxon>
    </lineage>
</organism>
<dbReference type="PANTHER" id="PTHR45527">
    <property type="entry name" value="NONRIBOSOMAL PEPTIDE SYNTHETASE"/>
    <property type="match status" value="1"/>
</dbReference>
<evidence type="ECO:0000256" key="4">
    <source>
        <dbReference type="ARBA" id="ARBA00022598"/>
    </source>
</evidence>
<dbReference type="Gene3D" id="3.40.50.980">
    <property type="match status" value="2"/>
</dbReference>
<dbReference type="SUPFAM" id="SSF56801">
    <property type="entry name" value="Acetyl-CoA synthetase-like"/>
    <property type="match status" value="2"/>
</dbReference>
<dbReference type="STRING" id="1777141.AWB80_02962"/>
<evidence type="ECO:0000313" key="7">
    <source>
        <dbReference type="Proteomes" id="UP000054911"/>
    </source>
</evidence>
<protein>
    <submittedName>
        <fullName evidence="6">Non-ribosomal peptide synthetase</fullName>
    </submittedName>
</protein>
<dbReference type="InterPro" id="IPR010080">
    <property type="entry name" value="Thioester_reductase-like_dom"/>
</dbReference>
<dbReference type="SUPFAM" id="SSF47336">
    <property type="entry name" value="ACP-like"/>
    <property type="match status" value="2"/>
</dbReference>
<comment type="caution">
    <text evidence="6">The sequence shown here is derived from an EMBL/GenBank/DDBJ whole genome shotgun (WGS) entry which is preliminary data.</text>
</comment>
<sequence>MKFDILSLSRTQSRAAGPSAEVHNLSAVFRLTGTPDGERLTQAVALLAQHCKPLRWRMVHGEDGPRYLLHETALAELEIIDIEHADEVSATPIIETLCAQPFRMDAGAPWSITLLLGKTQSFLVFACHESLLDRFSLEPLFAAISHAYNHGALPADISLDQQAVLDAEHASLEPEQWRRDLAFWVRELGDGAFAWQPPSIEGETGESSFTVPLGKALSGELREQARALDLSIEFLLQAALHVMMQKLARQSVVVTAHHRRGQRQSLGQIGYDERVRFIRSDFEEGMTLRQFLLHARSRFALADYHANIPAGDVLDELKRVHQEYDRATTVLIERESMPYGALRLDGHASTFLARFCRRPEREDTAIYMRMDDAISFDVTVRHHESAHGLALALEHYVALLATLAAQLDTPVSQLDFDTPGLASRRREWSHGAALAIPPRDVLAQFDDIARRHADTLAVSGLDACFTYSEVARGAARIADALTPHVTADALVGICVARGARIVPAIFGVLAANAGYVPLDPLMPEERLRFMAADAKLAAVITDAASEARVRDTFECPVLRIEDMLAPAEPGTAVTALCRDADPRHAAYVIYTSGTTGQPKGVVIERGMLAHMIASLEGRYDRGPGAHWLQFASVNFDASVLEIFNPLTHGGHLIVAPDTVRADPSAMFQFLADERITHAFLPPAVLRLLPRRPLPALKTILCGGEASDDDTVRFWSAVVRLSNIYGPTEATVLATENTFGGRKLANELGRPLPGYAIHLLDAQGRGVPLGGIGEICIGGPSVARGYLRRPELTAQKFIDDADGSGRIYRSGDLGRFLPNGDIEFLGRNDFQVKVRGYRIEISEVEHVIAAQSEVNAVCIGTCAHQGNIALVAWYGASGLAPTELRRRLETRLPSYMVPAFLVPVDAWPLNLNGKVDRTRLPAPNASSAHAAGRDFDTLERAVQTAWAVTLDVPVESIDERSHFLDAGGHSLLATLACKRIGEALGANVKPGLLLAHPAFDAFCRVLREGLDDHDALPPLIPDVEAQSGVPVMSGIAQAIVHRARHAPADNAYNIVVRADFSREVNPLALHAALTRLFARDPLFRARVADIDGGVRLMPAAAGNVPIPLESATAESIDAQLDACLASPIRLAEGPAWHARMLLDVESGVSTMLFTIHHALFDGWSLKLLLEELAALYEGKPLDDRALNWFDYCAWMSRIRDSQPVARARAYWSDKLAGVPLRVDLPFDASTRARDANRALTIQLTREQTDKLRRIAQARNTTLSPVLFALHLMWLWRLTDQTTLASGYPQAGRDVPGSESLYGMLVSMAVMTMHIDPREPFGDLVSAVQAQMLADRDHLLATPYEAGVADIGAVNTLFSLQSGIDLNGRIGEGTVTVEELPSRTSKADISAIFYTNPQGGIDGRLEFDGSLIEPQTAERMTEVLATLIDAAANEPDALVGELSWLSEQQRALVCGFSHGGPANEAPTSIPARFASVVARFGKHIAIRFNDETLHYDELDALSDRIAQQLLARLPAGSCVGLSMAKGPLLVAAIIGVLKAGCAYVPLDPSYPAERLRHFAANCSLTACIADAQGRAGLAAADLAHLHCVDADELARDRSAMPRALPTVAPEALAYVIHTSGSTGKPKGVLIEHHSVVRMIDGAAPLLEYGPECISTLVASTNFDASVLEIFIALLHGGTLVIATEDARRDPDMLHRLVERERVTHAILAPVLLQGLPKRPLPDLRMLAFGGDTLDETAARWWAAHTRLLSLYGPTEATVMATGGQIEPHGRIRVLGKPLPGYEVYVLNAQDQLTPPGCVGEICIGGENLARGYQNEAALTMSRFVPDPVAGKPYARMYRTGDLGRYLADGTIEYFGRNDAQIKLRGFRIELGEIESQLASVPGVECAACAVHGEGEQRYIAAYYVARPGARIDEEMLRRQIAATLPNYMAPARYIALTDLPLSGSGKIDRKALPAPSAMSNGEPPRAGLESEIAAIWCALLKLDQVSREDDFFRLGGNSILAMHMHARVRAETGLEFAMAAFYRTPTIAGLTANDRADDIDRAVADAAAPLAVIDTTLPAWHERNASAIDSVILTGASGFVGIHLLDELSRRVAKVFCLQRAASPADGLARIAKEGRAAGLTIDFSRVEVIDADLSHAGLGLAAAEWQRLAEQGDAILHCGALVHHLHGYGSLKATNVGATEALLRLSLSVRKKPVCFVSTMSVPMMLKDAQRVEERIDAARPLSDNGYLLSKWVSEQRVAAYSRAYGLPATVARVGNVTGHSESGFSNYEHNHFWLFNQGCVQLGAYPATGQTVEMTPVDVLARALCALALHPREGLSVANLQNPESMGQQEWFEALGRSGLSARPEAPDAWKQRFATIDSANGLALLRDFYTGDLTWHDMPVEQIGTISRLASADVSLSVDYSRLIGVYLRYLRAEGFLNADTRGTKAATLVKRDCAP</sequence>
<dbReference type="InterPro" id="IPR013120">
    <property type="entry name" value="FAR_NAD-bd"/>
</dbReference>
<dbReference type="Gene3D" id="3.30.559.10">
    <property type="entry name" value="Chloramphenicol acetyltransferase-like domain"/>
    <property type="match status" value="2"/>
</dbReference>
<dbReference type="GO" id="GO:0043041">
    <property type="term" value="P:amino acid activation for nonribosomal peptide biosynthetic process"/>
    <property type="evidence" value="ECO:0007669"/>
    <property type="project" value="TreeGrafter"/>
</dbReference>
<dbReference type="SMART" id="SM00823">
    <property type="entry name" value="PKS_PP"/>
    <property type="match status" value="2"/>
</dbReference>
<keyword evidence="7" id="KW-1185">Reference proteome</keyword>
<dbReference type="PANTHER" id="PTHR45527:SF1">
    <property type="entry name" value="FATTY ACID SYNTHASE"/>
    <property type="match status" value="1"/>
</dbReference>
<feature type="domain" description="Carrier" evidence="5">
    <location>
        <begin position="932"/>
        <end position="1009"/>
    </location>
</feature>
<comment type="cofactor">
    <cofactor evidence="1">
        <name>pantetheine 4'-phosphate</name>
        <dbReference type="ChEBI" id="CHEBI:47942"/>
    </cofactor>
</comment>
<dbReference type="InterPro" id="IPR036736">
    <property type="entry name" value="ACP-like_sf"/>
</dbReference>
<proteinExistence type="predicted"/>
<dbReference type="Pfam" id="PF00501">
    <property type="entry name" value="AMP-binding"/>
    <property type="match status" value="2"/>
</dbReference>
<dbReference type="Gene3D" id="3.30.300.30">
    <property type="match status" value="2"/>
</dbReference>
<dbReference type="InterPro" id="IPR045851">
    <property type="entry name" value="AMP-bd_C_sf"/>
</dbReference>
<dbReference type="InterPro" id="IPR010071">
    <property type="entry name" value="AA_adenyl_dom"/>
</dbReference>
<dbReference type="Gene3D" id="1.10.1200.10">
    <property type="entry name" value="ACP-like"/>
    <property type="match status" value="2"/>
</dbReference>
<dbReference type="PROSITE" id="PS50075">
    <property type="entry name" value="CARRIER"/>
    <property type="match status" value="2"/>
</dbReference>
<accession>A0A158B2U3</accession>
<dbReference type="SUPFAM" id="SSF51735">
    <property type="entry name" value="NAD(P)-binding Rossmann-fold domains"/>
    <property type="match status" value="1"/>
</dbReference>
<dbReference type="Gene3D" id="3.40.50.12780">
    <property type="entry name" value="N-terminal domain of ligase-like"/>
    <property type="match status" value="1"/>
</dbReference>
<dbReference type="InterPro" id="IPR023213">
    <property type="entry name" value="CAT-like_dom_sf"/>
</dbReference>
<evidence type="ECO:0000313" key="6">
    <source>
        <dbReference type="EMBL" id="SAK64056.1"/>
    </source>
</evidence>
<dbReference type="InterPro" id="IPR001242">
    <property type="entry name" value="Condensation_dom"/>
</dbReference>
<dbReference type="InterPro" id="IPR025110">
    <property type="entry name" value="AMP-bd_C"/>
</dbReference>
<dbReference type="SUPFAM" id="SSF52777">
    <property type="entry name" value="CoA-dependent acyltransferases"/>
    <property type="match status" value="4"/>
</dbReference>
<dbReference type="GO" id="GO:0016874">
    <property type="term" value="F:ligase activity"/>
    <property type="evidence" value="ECO:0007669"/>
    <property type="project" value="UniProtKB-KW"/>
</dbReference>
<dbReference type="NCBIfam" id="TIGR01733">
    <property type="entry name" value="AA-adenyl-dom"/>
    <property type="match status" value="2"/>
</dbReference>
<evidence type="ECO:0000256" key="1">
    <source>
        <dbReference type="ARBA" id="ARBA00001957"/>
    </source>
</evidence>
<dbReference type="InterPro" id="IPR000873">
    <property type="entry name" value="AMP-dep_synth/lig_dom"/>
</dbReference>
<dbReference type="GO" id="GO:0005737">
    <property type="term" value="C:cytoplasm"/>
    <property type="evidence" value="ECO:0007669"/>
    <property type="project" value="TreeGrafter"/>
</dbReference>
<gene>
    <name evidence="6" type="ORF">AWB80_02962</name>
</gene>
<dbReference type="Pfam" id="PF07993">
    <property type="entry name" value="NAD_binding_4"/>
    <property type="match status" value="1"/>
</dbReference>
<feature type="domain" description="Carrier" evidence="5">
    <location>
        <begin position="1961"/>
        <end position="2036"/>
    </location>
</feature>
<dbReference type="CDD" id="cd05930">
    <property type="entry name" value="A_NRPS"/>
    <property type="match status" value="2"/>
</dbReference>
<dbReference type="Gene3D" id="2.30.38.10">
    <property type="entry name" value="Luciferase, Domain 3"/>
    <property type="match status" value="1"/>
</dbReference>
<dbReference type="GO" id="GO:0031177">
    <property type="term" value="F:phosphopantetheine binding"/>
    <property type="evidence" value="ECO:0007669"/>
    <property type="project" value="InterPro"/>
</dbReference>
<dbReference type="InterPro" id="IPR006162">
    <property type="entry name" value="Ppantetheine_attach_site"/>
</dbReference>
<name>A0A158B2U3_9BURK</name>